<feature type="chain" id="PRO_5022688339" evidence="1">
    <location>
        <begin position="23"/>
        <end position="111"/>
    </location>
</feature>
<gene>
    <name evidence="2" type="ORF">PEP31012_00841</name>
</gene>
<dbReference type="RefSeq" id="WP_150588120.1">
    <property type="nucleotide sequence ID" value="NZ_CABPSH010000002.1"/>
</dbReference>
<sequence>MKQAFAPALFVALSLIGGPAFASTDFAGPYCDSGCRLIDNIGSRANVIYSGEAVRDYRVCRNDGYSLTVIVNGASYDVPSGNYKNRNCIDVAGRIIEISGSATALVGPIGQ</sequence>
<dbReference type="AlphaFoldDB" id="A0A5E4SJT9"/>
<accession>A0A5E4SJT9</accession>
<protein>
    <submittedName>
        <fullName evidence="2">Uncharacterized protein</fullName>
    </submittedName>
</protein>
<feature type="signal peptide" evidence="1">
    <location>
        <begin position="1"/>
        <end position="22"/>
    </location>
</feature>
<evidence type="ECO:0000313" key="3">
    <source>
        <dbReference type="Proteomes" id="UP000400981"/>
    </source>
</evidence>
<name>A0A5E4SJT9_9BURK</name>
<evidence type="ECO:0000313" key="2">
    <source>
        <dbReference type="EMBL" id="VVD75970.1"/>
    </source>
</evidence>
<organism evidence="2 3">
    <name type="scientific">Pandoraea eparura</name>
    <dbReference type="NCBI Taxonomy" id="2508291"/>
    <lineage>
        <taxon>Bacteria</taxon>
        <taxon>Pseudomonadati</taxon>
        <taxon>Pseudomonadota</taxon>
        <taxon>Betaproteobacteria</taxon>
        <taxon>Burkholderiales</taxon>
        <taxon>Burkholderiaceae</taxon>
        <taxon>Pandoraea</taxon>
    </lineage>
</organism>
<keyword evidence="3" id="KW-1185">Reference proteome</keyword>
<reference evidence="2 3" key="1">
    <citation type="submission" date="2019-08" db="EMBL/GenBank/DDBJ databases">
        <authorList>
            <person name="Peeters C."/>
        </authorList>
    </citation>
    <scope>NUCLEOTIDE SEQUENCE [LARGE SCALE GENOMIC DNA]</scope>
    <source>
        <strain evidence="2 3">LMG 31012</strain>
    </source>
</reference>
<keyword evidence="1" id="KW-0732">Signal</keyword>
<proteinExistence type="predicted"/>
<dbReference type="EMBL" id="CABPSH010000002">
    <property type="protein sequence ID" value="VVD75970.1"/>
    <property type="molecule type" value="Genomic_DNA"/>
</dbReference>
<evidence type="ECO:0000256" key="1">
    <source>
        <dbReference type="SAM" id="SignalP"/>
    </source>
</evidence>
<dbReference type="Proteomes" id="UP000400981">
    <property type="component" value="Unassembled WGS sequence"/>
</dbReference>